<proteinExistence type="predicted"/>
<reference evidence="3" key="1">
    <citation type="submission" date="2020-10" db="EMBL/GenBank/DDBJ databases">
        <authorList>
            <person name="Kikuchi T."/>
        </authorList>
    </citation>
    <scope>NUCLEOTIDE SEQUENCE</scope>
    <source>
        <strain evidence="3">NKZ352</strain>
    </source>
</reference>
<gene>
    <name evidence="3" type="ORF">CAUJ_LOCUS10211</name>
</gene>
<organism evidence="3 4">
    <name type="scientific">Caenorhabditis auriculariae</name>
    <dbReference type="NCBI Taxonomy" id="2777116"/>
    <lineage>
        <taxon>Eukaryota</taxon>
        <taxon>Metazoa</taxon>
        <taxon>Ecdysozoa</taxon>
        <taxon>Nematoda</taxon>
        <taxon>Chromadorea</taxon>
        <taxon>Rhabditida</taxon>
        <taxon>Rhabditina</taxon>
        <taxon>Rhabditomorpha</taxon>
        <taxon>Rhabditoidea</taxon>
        <taxon>Rhabditidae</taxon>
        <taxon>Peloderinae</taxon>
        <taxon>Caenorhabditis</taxon>
    </lineage>
</organism>
<evidence type="ECO:0000256" key="1">
    <source>
        <dbReference type="SAM" id="MobiDB-lite"/>
    </source>
</evidence>
<comment type="caution">
    <text evidence="3">The sequence shown here is derived from an EMBL/GenBank/DDBJ whole genome shotgun (WGS) entry which is preliminary data.</text>
</comment>
<feature type="region of interest" description="Disordered" evidence="1">
    <location>
        <begin position="115"/>
        <end position="223"/>
    </location>
</feature>
<keyword evidence="2" id="KW-1133">Transmembrane helix</keyword>
<feature type="region of interest" description="Disordered" evidence="1">
    <location>
        <begin position="71"/>
        <end position="97"/>
    </location>
</feature>
<evidence type="ECO:0000313" key="4">
    <source>
        <dbReference type="Proteomes" id="UP000835052"/>
    </source>
</evidence>
<accession>A0A8S1HH37</accession>
<sequence>MMPEKPPQPCGMNTGFTLGFCYSSLLIIFVTLVGGVLIYLGRKYYKRRQLRRQLWQKKRYSSEVFAENYRMNEHNRGDNGRETQFSRNSQPAQVSLSPSSLAFYEDMRAKLKRIYGDPPATSSFSRHHEQEERRHSSRARRTRTESPTNRKPSSPRQSRRVPRSTLKADVEPRHVQKNVVHSDGGRFYPNEANSSIELSDTEVARSSRSQHRTRTRTRRASQE</sequence>
<evidence type="ECO:0000256" key="2">
    <source>
        <dbReference type="SAM" id="Phobius"/>
    </source>
</evidence>
<dbReference type="Proteomes" id="UP000835052">
    <property type="component" value="Unassembled WGS sequence"/>
</dbReference>
<feature type="transmembrane region" description="Helical" evidence="2">
    <location>
        <begin position="20"/>
        <end position="41"/>
    </location>
</feature>
<dbReference type="EMBL" id="CAJGYM010000043">
    <property type="protein sequence ID" value="CAD6194292.1"/>
    <property type="molecule type" value="Genomic_DNA"/>
</dbReference>
<protein>
    <submittedName>
        <fullName evidence="3">Uncharacterized protein</fullName>
    </submittedName>
</protein>
<feature type="compositionally biased region" description="Basic and acidic residues" evidence="1">
    <location>
        <begin position="71"/>
        <end position="81"/>
    </location>
</feature>
<keyword evidence="4" id="KW-1185">Reference proteome</keyword>
<name>A0A8S1HH37_9PELO</name>
<keyword evidence="2" id="KW-0812">Transmembrane</keyword>
<evidence type="ECO:0000313" key="3">
    <source>
        <dbReference type="EMBL" id="CAD6194292.1"/>
    </source>
</evidence>
<feature type="compositionally biased region" description="Basic residues" evidence="1">
    <location>
        <begin position="208"/>
        <end position="223"/>
    </location>
</feature>
<keyword evidence="2" id="KW-0472">Membrane</keyword>
<dbReference type="AlphaFoldDB" id="A0A8S1HH37"/>
<feature type="compositionally biased region" description="Polar residues" evidence="1">
    <location>
        <begin position="82"/>
        <end position="97"/>
    </location>
</feature>